<evidence type="ECO:0000256" key="1">
    <source>
        <dbReference type="ARBA" id="ARBA00004567"/>
    </source>
</evidence>
<dbReference type="GO" id="GO:0031080">
    <property type="term" value="C:nuclear pore outer ring"/>
    <property type="evidence" value="ECO:0007669"/>
    <property type="project" value="TreeGrafter"/>
</dbReference>
<dbReference type="Pfam" id="PF00400">
    <property type="entry name" value="WD40"/>
    <property type="match status" value="6"/>
</dbReference>
<dbReference type="PROSITE" id="PS50082">
    <property type="entry name" value="WD_REPEATS_2"/>
    <property type="match status" value="2"/>
</dbReference>
<evidence type="ECO:0000256" key="5">
    <source>
        <dbReference type="ARBA" id="ARBA00022737"/>
    </source>
</evidence>
<dbReference type="PANTHER" id="PTHR11024:SF2">
    <property type="entry name" value="PROTEIN SEC13 HOMOLOG"/>
    <property type="match status" value="1"/>
</dbReference>
<dbReference type="SMART" id="SM00320">
    <property type="entry name" value="WD40"/>
    <property type="match status" value="6"/>
</dbReference>
<accession>W2QRE2</accession>
<protein>
    <submittedName>
        <fullName evidence="13">Uncharacterized protein</fullName>
    </submittedName>
</protein>
<feature type="repeat" description="WD" evidence="11">
    <location>
        <begin position="175"/>
        <end position="197"/>
    </location>
</feature>
<reference evidence="14" key="1">
    <citation type="submission" date="2011-12" db="EMBL/GenBank/DDBJ databases">
        <authorList>
            <consortium name="The Broad Institute Genome Sequencing Platform"/>
            <person name="Russ C."/>
            <person name="Tyler B."/>
            <person name="Panabieres F."/>
            <person name="Shan W."/>
            <person name="Tripathy S."/>
            <person name="Grunwald N."/>
            <person name="Machado M."/>
            <person name="Young S.K."/>
            <person name="Zeng Q."/>
            <person name="Gargeya S."/>
            <person name="Fitzgerald M."/>
            <person name="Haas B."/>
            <person name="Abouelleil A."/>
            <person name="Alvarado L."/>
            <person name="Arachchi H.M."/>
            <person name="Berlin A."/>
            <person name="Chapman S.B."/>
            <person name="Gearin G."/>
            <person name="Goldberg J."/>
            <person name="Griggs A."/>
            <person name="Gujja S."/>
            <person name="Hansen M."/>
            <person name="Heiman D."/>
            <person name="Howarth C."/>
            <person name="Larimer J."/>
            <person name="Lui A."/>
            <person name="MacDonald P.J.P."/>
            <person name="McCowen C."/>
            <person name="Montmayeur A."/>
            <person name="Murphy C."/>
            <person name="Neiman D."/>
            <person name="Pearson M."/>
            <person name="Priest M."/>
            <person name="Roberts A."/>
            <person name="Saif S."/>
            <person name="Shea T."/>
            <person name="Sisk P."/>
            <person name="Stolte C."/>
            <person name="Sykes S."/>
            <person name="Wortman J."/>
            <person name="Nusbaum C."/>
            <person name="Birren B."/>
        </authorList>
    </citation>
    <scope>NUCLEOTIDE SEQUENCE [LARGE SCALE GENOMIC DNA]</scope>
    <source>
        <strain evidence="14">INRA-310</strain>
    </source>
</reference>
<dbReference type="SUPFAM" id="SSF50978">
    <property type="entry name" value="WD40 repeat-like"/>
    <property type="match status" value="1"/>
</dbReference>
<evidence type="ECO:0000256" key="12">
    <source>
        <dbReference type="SAM" id="Coils"/>
    </source>
</evidence>
<keyword evidence="6" id="KW-0509">mRNA transport</keyword>
<dbReference type="GO" id="GO:0051028">
    <property type="term" value="P:mRNA transport"/>
    <property type="evidence" value="ECO:0007669"/>
    <property type="project" value="UniProtKB-KW"/>
</dbReference>
<sequence length="506" mass="55484">MSAPILSIDTQHEDMIHDAQLDYYGKRLATCSSDRTIKVYDVTGDVQNNEQILTGHEGPVWQVSWAHPKFGVLLAACSYDGKVIIYREQSLNQWTQAYVHAFHESSVNSIAWAPHEYGLALACASADGTVSVLSYSPEGWSVSHFKDSALGCNAVSWAPFNSVGSQGPSGPIRRVVTASCDKTIKIWSLPEGESEWTKQELSAVPAHSDWVRDVAWAPSTGLPVNLIASCSEDKHVYIWSQTAEDSSWKRELLHTFDAPVWRVSWSVTGNVLAVSSGDHKVTLWKETLDKKWMYIALQLQEAKQKSAAKDKRGAIFALKRKKMYEAEVEKLQGARMTLETQVMTLESAHVNMETFTALRSGAEQMKAIHGQMNVDKVDNIMDDIQEEMATADEIGRAISQPLGSQLYDDDELEDELREMEELELEEKTLEPVATTPAEAAIAPPATAAVAAAAAAATAPSAPPAAMAQYNLPDVPTHAVESNINVVGNADEDELEALRKLEASMAL</sequence>
<organism evidence="13 14">
    <name type="scientific">Phytophthora nicotianae (strain INRA-310)</name>
    <name type="common">Phytophthora parasitica</name>
    <dbReference type="NCBI Taxonomy" id="761204"/>
    <lineage>
        <taxon>Eukaryota</taxon>
        <taxon>Sar</taxon>
        <taxon>Stramenopiles</taxon>
        <taxon>Oomycota</taxon>
        <taxon>Peronosporomycetes</taxon>
        <taxon>Peronosporales</taxon>
        <taxon>Peronosporaceae</taxon>
        <taxon>Phytophthora</taxon>
    </lineage>
</organism>
<dbReference type="Gene3D" id="2.130.10.10">
    <property type="entry name" value="YVTN repeat-like/Quinoprotein amine dehydrogenase"/>
    <property type="match status" value="1"/>
</dbReference>
<dbReference type="GO" id="GO:0005198">
    <property type="term" value="F:structural molecule activity"/>
    <property type="evidence" value="ECO:0007669"/>
    <property type="project" value="InterPro"/>
</dbReference>
<dbReference type="Proteomes" id="UP000018817">
    <property type="component" value="Unassembled WGS sequence"/>
</dbReference>
<reference evidence="13 14" key="2">
    <citation type="submission" date="2013-11" db="EMBL/GenBank/DDBJ databases">
        <title>The Genome Sequence of Phytophthora parasitica INRA-310.</title>
        <authorList>
            <consortium name="The Broad Institute Genomics Platform"/>
            <person name="Russ C."/>
            <person name="Tyler B."/>
            <person name="Panabieres F."/>
            <person name="Shan W."/>
            <person name="Tripathy S."/>
            <person name="Grunwald N."/>
            <person name="Machado M."/>
            <person name="Johnson C.S."/>
            <person name="Arredondo F."/>
            <person name="Hong C."/>
            <person name="Coffey M."/>
            <person name="Young S.K."/>
            <person name="Zeng Q."/>
            <person name="Gargeya S."/>
            <person name="Fitzgerald M."/>
            <person name="Abouelleil A."/>
            <person name="Alvarado L."/>
            <person name="Chapman S.B."/>
            <person name="Gainer-Dewar J."/>
            <person name="Goldberg J."/>
            <person name="Griggs A."/>
            <person name="Gujja S."/>
            <person name="Hansen M."/>
            <person name="Howarth C."/>
            <person name="Imamovic A."/>
            <person name="Ireland A."/>
            <person name="Larimer J."/>
            <person name="McCowan C."/>
            <person name="Murphy C."/>
            <person name="Pearson M."/>
            <person name="Poon T.W."/>
            <person name="Priest M."/>
            <person name="Roberts A."/>
            <person name="Saif S."/>
            <person name="Shea T."/>
            <person name="Sykes S."/>
            <person name="Wortman J."/>
            <person name="Nusbaum C."/>
            <person name="Birren B."/>
        </authorList>
    </citation>
    <scope>NUCLEOTIDE SEQUENCE [LARGE SCALE GENOMIC DNA]</scope>
    <source>
        <strain evidence="13 14">INRA-310</strain>
    </source>
</reference>
<dbReference type="InterPro" id="IPR037363">
    <property type="entry name" value="Sec13/Seh1_fam"/>
</dbReference>
<evidence type="ECO:0000256" key="6">
    <source>
        <dbReference type="ARBA" id="ARBA00022816"/>
    </source>
</evidence>
<evidence type="ECO:0000256" key="3">
    <source>
        <dbReference type="ARBA" id="ARBA00022448"/>
    </source>
</evidence>
<evidence type="ECO:0000256" key="10">
    <source>
        <dbReference type="ARBA" id="ARBA00023242"/>
    </source>
</evidence>
<dbReference type="PANTHER" id="PTHR11024">
    <property type="entry name" value="NUCLEAR PORE COMPLEX PROTEIN SEC13 / SEH1 FAMILY MEMBER"/>
    <property type="match status" value="1"/>
</dbReference>
<dbReference type="InterPro" id="IPR015943">
    <property type="entry name" value="WD40/YVTN_repeat-like_dom_sf"/>
</dbReference>
<dbReference type="InterPro" id="IPR036322">
    <property type="entry name" value="WD40_repeat_dom_sf"/>
</dbReference>
<dbReference type="FunFam" id="2.130.10.10:FF:000655">
    <property type="entry name" value="Protein transport protein SEC13"/>
    <property type="match status" value="1"/>
</dbReference>
<proteinExistence type="inferred from homology"/>
<evidence type="ECO:0000256" key="4">
    <source>
        <dbReference type="ARBA" id="ARBA00022574"/>
    </source>
</evidence>
<evidence type="ECO:0000256" key="7">
    <source>
        <dbReference type="ARBA" id="ARBA00022927"/>
    </source>
</evidence>
<keyword evidence="5" id="KW-0677">Repeat</keyword>
<name>W2QRE2_PHYN3</name>
<evidence type="ECO:0000313" key="14">
    <source>
        <dbReference type="Proteomes" id="UP000018817"/>
    </source>
</evidence>
<keyword evidence="12" id="KW-0175">Coiled coil</keyword>
<dbReference type="Gene3D" id="6.10.140.1230">
    <property type="match status" value="1"/>
</dbReference>
<keyword evidence="7" id="KW-0653">Protein transport</keyword>
<evidence type="ECO:0000256" key="9">
    <source>
        <dbReference type="ARBA" id="ARBA00023132"/>
    </source>
</evidence>
<keyword evidence="4 11" id="KW-0853">WD repeat</keyword>
<comment type="similarity">
    <text evidence="2">Belongs to the WD repeat SEC13 family.</text>
</comment>
<dbReference type="GO" id="GO:0030127">
    <property type="term" value="C:COPII vesicle coat"/>
    <property type="evidence" value="ECO:0007669"/>
    <property type="project" value="TreeGrafter"/>
</dbReference>
<feature type="coiled-coil region" evidence="12">
    <location>
        <begin position="321"/>
        <end position="348"/>
    </location>
</feature>
<dbReference type="InterPro" id="IPR001680">
    <property type="entry name" value="WD40_rpt"/>
</dbReference>
<evidence type="ECO:0000313" key="13">
    <source>
        <dbReference type="EMBL" id="ETN14800.1"/>
    </source>
</evidence>
<gene>
    <name evidence="13" type="ORF">PPTG_22013</name>
</gene>
<dbReference type="GO" id="GO:0090114">
    <property type="term" value="P:COPII-coated vesicle budding"/>
    <property type="evidence" value="ECO:0007669"/>
    <property type="project" value="TreeGrafter"/>
</dbReference>
<dbReference type="EMBL" id="KI669571">
    <property type="protein sequence ID" value="ETN14800.1"/>
    <property type="molecule type" value="Genomic_DNA"/>
</dbReference>
<evidence type="ECO:0000256" key="11">
    <source>
        <dbReference type="PROSITE-ProRule" id="PRU00221"/>
    </source>
</evidence>
<dbReference type="STRING" id="761204.W2QRE2"/>
<keyword evidence="8" id="KW-0811">Translocation</keyword>
<dbReference type="GO" id="GO:0006606">
    <property type="term" value="P:protein import into nucleus"/>
    <property type="evidence" value="ECO:0007669"/>
    <property type="project" value="TreeGrafter"/>
</dbReference>
<comment type="subcellular location">
    <subcellularLocation>
        <location evidence="1">Nucleus</location>
        <location evidence="1">Nuclear pore complex</location>
    </subcellularLocation>
</comment>
<dbReference type="GO" id="GO:0007034">
    <property type="term" value="P:vacuolar transport"/>
    <property type="evidence" value="ECO:0007669"/>
    <property type="project" value="InterPro"/>
</dbReference>
<keyword evidence="3" id="KW-0813">Transport</keyword>
<keyword evidence="9" id="KW-0906">Nuclear pore complex</keyword>
<evidence type="ECO:0000256" key="2">
    <source>
        <dbReference type="ARBA" id="ARBA00010102"/>
    </source>
</evidence>
<dbReference type="VEuPathDB" id="FungiDB:PPTG_22013"/>
<feature type="repeat" description="WD" evidence="11">
    <location>
        <begin position="204"/>
        <end position="240"/>
    </location>
</feature>
<dbReference type="RefSeq" id="XP_008899868.1">
    <property type="nucleotide sequence ID" value="XM_008901620.1"/>
</dbReference>
<dbReference type="GeneID" id="20190612"/>
<keyword evidence="10" id="KW-0539">Nucleus</keyword>
<dbReference type="Pfam" id="PF03357">
    <property type="entry name" value="Snf7"/>
    <property type="match status" value="1"/>
</dbReference>
<evidence type="ECO:0000256" key="8">
    <source>
        <dbReference type="ARBA" id="ARBA00023010"/>
    </source>
</evidence>
<dbReference type="InterPro" id="IPR005024">
    <property type="entry name" value="Snf7_fam"/>
</dbReference>
<dbReference type="AlphaFoldDB" id="W2QRE2"/>